<name>A0A398B9N0_9BACI</name>
<proteinExistence type="inferred from homology"/>
<reference evidence="7 8" key="1">
    <citation type="submission" date="2018-08" db="EMBL/GenBank/DDBJ databases">
        <title>Bacillus jemisoniae sp. nov., Bacillus chryseoplanitiae sp. nov., Bacillus resnikiae sp. nov., and Bacillus frankliniae sp. nov., isolated from Viking spacecraft and associated surfaces.</title>
        <authorList>
            <person name="Seuylemezian A."/>
            <person name="Vaishampayan P."/>
        </authorList>
    </citation>
    <scope>NUCLEOTIDE SEQUENCE [LARGE SCALE GENOMIC DNA]</scope>
    <source>
        <strain evidence="7 8">MA001</strain>
    </source>
</reference>
<gene>
    <name evidence="7" type="ORF">D1953_09545</name>
</gene>
<feature type="region of interest" description="Disordered" evidence="5">
    <location>
        <begin position="133"/>
        <end position="153"/>
    </location>
</feature>
<evidence type="ECO:0000313" key="7">
    <source>
        <dbReference type="EMBL" id="RID86562.1"/>
    </source>
</evidence>
<keyword evidence="2 6" id="KW-0732">Signal</keyword>
<dbReference type="InterPro" id="IPR050492">
    <property type="entry name" value="Bact_metal-bind_prot9"/>
</dbReference>
<dbReference type="GO" id="GO:0046872">
    <property type="term" value="F:metal ion binding"/>
    <property type="evidence" value="ECO:0007669"/>
    <property type="project" value="InterPro"/>
</dbReference>
<feature type="chain" id="PRO_5017282720" evidence="6">
    <location>
        <begin position="32"/>
        <end position="324"/>
    </location>
</feature>
<dbReference type="InterPro" id="IPR006127">
    <property type="entry name" value="ZnuA-like"/>
</dbReference>
<dbReference type="Proteomes" id="UP000266016">
    <property type="component" value="Unassembled WGS sequence"/>
</dbReference>
<keyword evidence="4" id="KW-0175">Coiled coil</keyword>
<evidence type="ECO:0000256" key="1">
    <source>
        <dbReference type="ARBA" id="ARBA00022448"/>
    </source>
</evidence>
<evidence type="ECO:0000256" key="3">
    <source>
        <dbReference type="RuleBase" id="RU003512"/>
    </source>
</evidence>
<dbReference type="InterPro" id="IPR006128">
    <property type="entry name" value="Lipoprotein_PsaA-like"/>
</dbReference>
<sequence>MQRSEFFFVKKQLTTIIFLLSALFLSGCGNAEKNKTETANDNMIDIYTTVYPLQYLAEEIGGKYVHVETVYPPGTDEHTYEPSQKDIVNMTNAELFFYIGHNLEGFVTKAQPILSDEGVKTVAIGEKVNLDDEAHTDSEQEHSHNDGHDHGGIDPHLWLNPLYTAQMAAAIKTELTKQMPEQADYFEAQYKQLDEQLHELDTQLAATIKNGKTNEIIVSHAAYGYWEERYGLKQISVTGLTTSAEPSQKELENIVKTAQEHNLKYVVFEQNISSKLTEIIQKELGAEALQLHNLAILTDADLEANADYMSLMNKNIKTLQKALN</sequence>
<dbReference type="PANTHER" id="PTHR42953:SF8">
    <property type="entry name" value="ZINT DOMAIN-CONTAINING PROTEIN"/>
    <property type="match status" value="1"/>
</dbReference>
<dbReference type="PROSITE" id="PS51257">
    <property type="entry name" value="PROKAR_LIPOPROTEIN"/>
    <property type="match status" value="1"/>
</dbReference>
<comment type="similarity">
    <text evidence="3">Belongs to the bacterial solute-binding protein 9 family.</text>
</comment>
<dbReference type="Pfam" id="PF01297">
    <property type="entry name" value="ZnuA"/>
    <property type="match status" value="1"/>
</dbReference>
<dbReference type="GO" id="GO:0007155">
    <property type="term" value="P:cell adhesion"/>
    <property type="evidence" value="ECO:0007669"/>
    <property type="project" value="InterPro"/>
</dbReference>
<dbReference type="PRINTS" id="PR00691">
    <property type="entry name" value="ADHESINB"/>
</dbReference>
<dbReference type="PANTHER" id="PTHR42953">
    <property type="entry name" value="HIGH-AFFINITY ZINC UPTAKE SYSTEM PROTEIN ZNUA-RELATED"/>
    <property type="match status" value="1"/>
</dbReference>
<comment type="caution">
    <text evidence="7">The sequence shown here is derived from an EMBL/GenBank/DDBJ whole genome shotgun (WGS) entry which is preliminary data.</text>
</comment>
<dbReference type="GO" id="GO:0030001">
    <property type="term" value="P:metal ion transport"/>
    <property type="evidence" value="ECO:0007669"/>
    <property type="project" value="InterPro"/>
</dbReference>
<feature type="coiled-coil region" evidence="4">
    <location>
        <begin position="183"/>
        <end position="210"/>
    </location>
</feature>
<keyword evidence="1 3" id="KW-0813">Transport</keyword>
<dbReference type="PRINTS" id="PR00690">
    <property type="entry name" value="ADHESNFAMILY"/>
</dbReference>
<dbReference type="AlphaFoldDB" id="A0A398B9N0"/>
<dbReference type="EMBL" id="QWVS01000015">
    <property type="protein sequence ID" value="RID86562.1"/>
    <property type="molecule type" value="Genomic_DNA"/>
</dbReference>
<dbReference type="Gene3D" id="3.40.50.1980">
    <property type="entry name" value="Nitrogenase molybdenum iron protein domain"/>
    <property type="match status" value="2"/>
</dbReference>
<feature type="signal peptide" evidence="6">
    <location>
        <begin position="1"/>
        <end position="31"/>
    </location>
</feature>
<evidence type="ECO:0000256" key="5">
    <source>
        <dbReference type="SAM" id="MobiDB-lite"/>
    </source>
</evidence>
<dbReference type="InterPro" id="IPR006129">
    <property type="entry name" value="AdhesinB"/>
</dbReference>
<evidence type="ECO:0000313" key="8">
    <source>
        <dbReference type="Proteomes" id="UP000266016"/>
    </source>
</evidence>
<evidence type="ECO:0000256" key="2">
    <source>
        <dbReference type="ARBA" id="ARBA00022729"/>
    </source>
</evidence>
<evidence type="ECO:0000256" key="4">
    <source>
        <dbReference type="SAM" id="Coils"/>
    </source>
</evidence>
<accession>A0A398B9N0</accession>
<keyword evidence="8" id="KW-1185">Reference proteome</keyword>
<evidence type="ECO:0000256" key="6">
    <source>
        <dbReference type="SAM" id="SignalP"/>
    </source>
</evidence>
<dbReference type="SUPFAM" id="SSF53807">
    <property type="entry name" value="Helical backbone' metal receptor"/>
    <property type="match status" value="1"/>
</dbReference>
<organism evidence="7 8">
    <name type="scientific">Peribacillus asahii</name>
    <dbReference type="NCBI Taxonomy" id="228899"/>
    <lineage>
        <taxon>Bacteria</taxon>
        <taxon>Bacillati</taxon>
        <taxon>Bacillota</taxon>
        <taxon>Bacilli</taxon>
        <taxon>Bacillales</taxon>
        <taxon>Bacillaceae</taxon>
        <taxon>Peribacillus</taxon>
    </lineage>
</organism>
<protein>
    <submittedName>
        <fullName evidence="7">Adhesin</fullName>
    </submittedName>
</protein>